<organism evidence="2 3">
    <name type="scientific">Phreatobacter cathodiphilus</name>
    <dbReference type="NCBI Taxonomy" id="1868589"/>
    <lineage>
        <taxon>Bacteria</taxon>
        <taxon>Pseudomonadati</taxon>
        <taxon>Pseudomonadota</taxon>
        <taxon>Alphaproteobacteria</taxon>
        <taxon>Hyphomicrobiales</taxon>
        <taxon>Phreatobacteraceae</taxon>
        <taxon>Phreatobacter</taxon>
    </lineage>
</organism>
<evidence type="ECO:0000313" key="2">
    <source>
        <dbReference type="EMBL" id="AVO46416.1"/>
    </source>
</evidence>
<gene>
    <name evidence="2" type="ORF">C6569_15895</name>
</gene>
<protein>
    <submittedName>
        <fullName evidence="2">Uncharacterized protein</fullName>
    </submittedName>
</protein>
<reference evidence="2 3" key="1">
    <citation type="submission" date="2018-03" db="EMBL/GenBank/DDBJ databases">
        <title>Genome sequencing of Phreatobacter sp.</title>
        <authorList>
            <person name="Kim S.-J."/>
            <person name="Heo J."/>
            <person name="Kwon S.-W."/>
        </authorList>
    </citation>
    <scope>NUCLEOTIDE SEQUENCE [LARGE SCALE GENOMIC DNA]</scope>
    <source>
        <strain evidence="2 3">S-12</strain>
    </source>
</reference>
<evidence type="ECO:0000313" key="3">
    <source>
        <dbReference type="Proteomes" id="UP000237889"/>
    </source>
</evidence>
<dbReference type="KEGG" id="phr:C6569_15895"/>
<keyword evidence="3" id="KW-1185">Reference proteome</keyword>
<dbReference type="Proteomes" id="UP000237889">
    <property type="component" value="Chromosome"/>
</dbReference>
<dbReference type="AlphaFoldDB" id="A0A2S0NEF1"/>
<proteinExistence type="predicted"/>
<feature type="region of interest" description="Disordered" evidence="1">
    <location>
        <begin position="76"/>
        <end position="103"/>
    </location>
</feature>
<evidence type="ECO:0000256" key="1">
    <source>
        <dbReference type="SAM" id="MobiDB-lite"/>
    </source>
</evidence>
<dbReference type="EMBL" id="CP027668">
    <property type="protein sequence ID" value="AVO46416.1"/>
    <property type="molecule type" value="Genomic_DNA"/>
</dbReference>
<accession>A0A2S0NEF1</accession>
<name>A0A2S0NEF1_9HYPH</name>
<sequence>MGRRDPDFTSDGLYLPDDVSAMADAFKVACAKLGALADQDEVRRAMAIVIAHHYDMGLRRTDRMVASAASLGRIVGKTPDLPGSGTAGRRTAPAGVRDTEFGP</sequence>